<proteinExistence type="predicted"/>
<evidence type="ECO:0000313" key="4">
    <source>
        <dbReference type="EMBL" id="MFC4338077.1"/>
    </source>
</evidence>
<evidence type="ECO:0000256" key="3">
    <source>
        <dbReference type="SAM" id="MobiDB-lite"/>
    </source>
</evidence>
<dbReference type="CDD" id="cd03414">
    <property type="entry name" value="CbiX_SirB_C"/>
    <property type="match status" value="1"/>
</dbReference>
<keyword evidence="1" id="KW-0479">Metal-binding</keyword>
<evidence type="ECO:0000256" key="2">
    <source>
        <dbReference type="ARBA" id="ARBA00023239"/>
    </source>
</evidence>
<dbReference type="InterPro" id="IPR002762">
    <property type="entry name" value="CbiX-like"/>
</dbReference>
<dbReference type="PANTHER" id="PTHR33542">
    <property type="entry name" value="SIROHYDROCHLORIN FERROCHELATASE, CHLOROPLASTIC"/>
    <property type="match status" value="1"/>
</dbReference>
<dbReference type="Proteomes" id="UP001595823">
    <property type="component" value="Unassembled WGS sequence"/>
</dbReference>
<feature type="region of interest" description="Disordered" evidence="3">
    <location>
        <begin position="271"/>
        <end position="303"/>
    </location>
</feature>
<dbReference type="Pfam" id="PF01903">
    <property type="entry name" value="CbiX"/>
    <property type="match status" value="2"/>
</dbReference>
<dbReference type="EMBL" id="JBHSDK010000061">
    <property type="protein sequence ID" value="MFC4338077.1"/>
    <property type="molecule type" value="Genomic_DNA"/>
</dbReference>
<gene>
    <name evidence="4" type="ORF">ACFPET_23060</name>
</gene>
<dbReference type="RefSeq" id="WP_380625748.1">
    <property type="nucleotide sequence ID" value="NZ_JBHSDK010000061.1"/>
</dbReference>
<sequence length="303" mass="32964">MSHMVMIVGHGTVDEEGQAECHKLVEAVRAARPDVRVETGFLELCPPPITDTVAQAVADGVDHITVVPLMLLGAGHSKGDIPAALELQQRQHPGLKFTYASPLGVRPELVEAVDERVAAAVPEGEREQTGVALIGRGTTDPDANADLAKVARLLWEGRSWHEVQAGFVSLADPSVPATLDRLRALGSKKIAVTPYFLFTGVLERRIRAQANEWAESNPDVEVVHAEYFGPAETVARLVWTRADEAMKGEAHANCDTCLYRAKLPGFEDKVGAPQTLHFHPDDDHTHGHHHHDHGHSHSHSHGH</sequence>
<protein>
    <submittedName>
        <fullName evidence="4">Sirohydrochlorin chelatase</fullName>
    </submittedName>
</protein>
<comment type="caution">
    <text evidence="4">The sequence shown here is derived from an EMBL/GenBank/DDBJ whole genome shotgun (WGS) entry which is preliminary data.</text>
</comment>
<evidence type="ECO:0000256" key="1">
    <source>
        <dbReference type="ARBA" id="ARBA00022723"/>
    </source>
</evidence>
<dbReference type="PANTHER" id="PTHR33542:SF3">
    <property type="entry name" value="SIROHYDROCHLORIN FERROCHELATASE, CHLOROPLASTIC"/>
    <property type="match status" value="1"/>
</dbReference>
<dbReference type="InterPro" id="IPR050963">
    <property type="entry name" value="Sirohydro_Cobaltochel/CbiX"/>
</dbReference>
<accession>A0ABV8U5K3</accession>
<feature type="compositionally biased region" description="Basic residues" evidence="3">
    <location>
        <begin position="286"/>
        <end position="303"/>
    </location>
</feature>
<dbReference type="CDD" id="cd03416">
    <property type="entry name" value="CbiX_SirB_N"/>
    <property type="match status" value="1"/>
</dbReference>
<dbReference type="Gene3D" id="3.40.50.1400">
    <property type="match status" value="2"/>
</dbReference>
<organism evidence="4 5">
    <name type="scientific">Salininema proteolyticum</name>
    <dbReference type="NCBI Taxonomy" id="1607685"/>
    <lineage>
        <taxon>Bacteria</taxon>
        <taxon>Bacillati</taxon>
        <taxon>Actinomycetota</taxon>
        <taxon>Actinomycetes</taxon>
        <taxon>Glycomycetales</taxon>
        <taxon>Glycomycetaceae</taxon>
        <taxon>Salininema</taxon>
    </lineage>
</organism>
<name>A0ABV8U5K3_9ACTN</name>
<evidence type="ECO:0000313" key="5">
    <source>
        <dbReference type="Proteomes" id="UP001595823"/>
    </source>
</evidence>
<keyword evidence="5" id="KW-1185">Reference proteome</keyword>
<reference evidence="5" key="1">
    <citation type="journal article" date="2019" name="Int. J. Syst. Evol. Microbiol.">
        <title>The Global Catalogue of Microorganisms (GCM) 10K type strain sequencing project: providing services to taxonomists for standard genome sequencing and annotation.</title>
        <authorList>
            <consortium name="The Broad Institute Genomics Platform"/>
            <consortium name="The Broad Institute Genome Sequencing Center for Infectious Disease"/>
            <person name="Wu L."/>
            <person name="Ma J."/>
        </authorList>
    </citation>
    <scope>NUCLEOTIDE SEQUENCE [LARGE SCALE GENOMIC DNA]</scope>
    <source>
        <strain evidence="5">IBRC-M 10908</strain>
    </source>
</reference>
<dbReference type="SUPFAM" id="SSF53800">
    <property type="entry name" value="Chelatase"/>
    <property type="match status" value="1"/>
</dbReference>
<keyword evidence="2" id="KW-0456">Lyase</keyword>